<proteinExistence type="predicted"/>
<gene>
    <name evidence="1" type="ORF">Q7C36_021533</name>
</gene>
<name>A0AA88LKP3_TACVA</name>
<accession>A0AA88LKP3</accession>
<protein>
    <submittedName>
        <fullName evidence="1">Uncharacterized protein</fullName>
    </submittedName>
</protein>
<dbReference type="Proteomes" id="UP001187315">
    <property type="component" value="Unassembled WGS sequence"/>
</dbReference>
<dbReference type="AlphaFoldDB" id="A0AA88LKP3"/>
<evidence type="ECO:0000313" key="2">
    <source>
        <dbReference type="Proteomes" id="UP001187315"/>
    </source>
</evidence>
<evidence type="ECO:0000313" key="1">
    <source>
        <dbReference type="EMBL" id="KAK2819887.1"/>
    </source>
</evidence>
<sequence length="68" mass="7719">MPRFDAELGAACSPFTPYKCRLWGTDCCPEIRETEHYTEQKSELMGFLCDDTLLTESQITACTSPTYD</sequence>
<dbReference type="EMBL" id="JAVHJS010000023">
    <property type="protein sequence ID" value="KAK2819887.1"/>
    <property type="molecule type" value="Genomic_DNA"/>
</dbReference>
<comment type="caution">
    <text evidence="1">The sequence shown here is derived from an EMBL/GenBank/DDBJ whole genome shotgun (WGS) entry which is preliminary data.</text>
</comment>
<keyword evidence="2" id="KW-1185">Reference proteome</keyword>
<organism evidence="1 2">
    <name type="scientific">Tachysurus vachellii</name>
    <name type="common">Darkbarbel catfish</name>
    <name type="synonym">Pelteobagrus vachellii</name>
    <dbReference type="NCBI Taxonomy" id="175792"/>
    <lineage>
        <taxon>Eukaryota</taxon>
        <taxon>Metazoa</taxon>
        <taxon>Chordata</taxon>
        <taxon>Craniata</taxon>
        <taxon>Vertebrata</taxon>
        <taxon>Euteleostomi</taxon>
        <taxon>Actinopterygii</taxon>
        <taxon>Neopterygii</taxon>
        <taxon>Teleostei</taxon>
        <taxon>Ostariophysi</taxon>
        <taxon>Siluriformes</taxon>
        <taxon>Bagridae</taxon>
        <taxon>Tachysurus</taxon>
    </lineage>
</organism>
<reference evidence="1" key="1">
    <citation type="submission" date="2023-08" db="EMBL/GenBank/DDBJ databases">
        <title>Pelteobagrus vachellii genome.</title>
        <authorList>
            <person name="Liu H."/>
        </authorList>
    </citation>
    <scope>NUCLEOTIDE SEQUENCE</scope>
    <source>
        <strain evidence="1">PRFRI_2022a</strain>
        <tissue evidence="1">Muscle</tissue>
    </source>
</reference>